<comment type="similarity">
    <text evidence="3">Belongs to the ustYa family.</text>
</comment>
<comment type="pathway">
    <text evidence="1">Mycotoxin biosynthesis.</text>
</comment>
<keyword evidence="2" id="KW-0560">Oxidoreductase</keyword>
<dbReference type="PANTHER" id="PTHR33365:SF11">
    <property type="entry name" value="TAT PATHWAY SIGNAL SEQUENCE"/>
    <property type="match status" value="1"/>
</dbReference>
<evidence type="ECO:0000256" key="3">
    <source>
        <dbReference type="ARBA" id="ARBA00035112"/>
    </source>
</evidence>
<feature type="non-terminal residue" evidence="4">
    <location>
        <position position="1"/>
    </location>
</feature>
<gene>
    <name evidence="4" type="ORF">AOQ84DRAFT_294758</name>
</gene>
<dbReference type="Proteomes" id="UP000250140">
    <property type="component" value="Unassembled WGS sequence"/>
</dbReference>
<dbReference type="InterPro" id="IPR021765">
    <property type="entry name" value="UstYa-like"/>
</dbReference>
<reference evidence="4 5" key="1">
    <citation type="journal article" date="2016" name="Nat. Commun.">
        <title>Ectomycorrhizal ecology is imprinted in the genome of the dominant symbiotic fungus Cenococcum geophilum.</title>
        <authorList>
            <consortium name="DOE Joint Genome Institute"/>
            <person name="Peter M."/>
            <person name="Kohler A."/>
            <person name="Ohm R.A."/>
            <person name="Kuo A."/>
            <person name="Krutzmann J."/>
            <person name="Morin E."/>
            <person name="Arend M."/>
            <person name="Barry K.W."/>
            <person name="Binder M."/>
            <person name="Choi C."/>
            <person name="Clum A."/>
            <person name="Copeland A."/>
            <person name="Grisel N."/>
            <person name="Haridas S."/>
            <person name="Kipfer T."/>
            <person name="LaButti K."/>
            <person name="Lindquist E."/>
            <person name="Lipzen A."/>
            <person name="Maire R."/>
            <person name="Meier B."/>
            <person name="Mihaltcheva S."/>
            <person name="Molinier V."/>
            <person name="Murat C."/>
            <person name="Poggeler S."/>
            <person name="Quandt C.A."/>
            <person name="Sperisen C."/>
            <person name="Tritt A."/>
            <person name="Tisserant E."/>
            <person name="Crous P.W."/>
            <person name="Henrissat B."/>
            <person name="Nehls U."/>
            <person name="Egli S."/>
            <person name="Spatafora J.W."/>
            <person name="Grigoriev I.V."/>
            <person name="Martin F.M."/>
        </authorList>
    </citation>
    <scope>NUCLEOTIDE SEQUENCE [LARGE SCALE GENOMIC DNA]</scope>
    <source>
        <strain evidence="4 5">CBS 207.34</strain>
    </source>
</reference>
<dbReference type="OrthoDB" id="3687641at2759"/>
<dbReference type="AlphaFoldDB" id="A0A8E2EZF9"/>
<protein>
    <submittedName>
        <fullName evidence="4">Uncharacterized protein</fullName>
    </submittedName>
</protein>
<evidence type="ECO:0000313" key="5">
    <source>
        <dbReference type="Proteomes" id="UP000250140"/>
    </source>
</evidence>
<evidence type="ECO:0000256" key="2">
    <source>
        <dbReference type="ARBA" id="ARBA00023002"/>
    </source>
</evidence>
<dbReference type="GO" id="GO:0016491">
    <property type="term" value="F:oxidoreductase activity"/>
    <property type="evidence" value="ECO:0007669"/>
    <property type="project" value="UniProtKB-KW"/>
</dbReference>
<sequence length="141" mass="16447">RIFRYDRDFSYPPSNITNTAWDSLFPKQGGFFTRPPLVRSRSTLSVFHQLHCLDAIRHSYWQLHDAAIEGRKISDEDFPMMTSPSHVRHCVDLLRQSLMCNSDRTVEEKDDKGGVSGFGTTHQCYDYKQLVHLVEGWQEVR</sequence>
<organism evidence="4 5">
    <name type="scientific">Glonium stellatum</name>
    <dbReference type="NCBI Taxonomy" id="574774"/>
    <lineage>
        <taxon>Eukaryota</taxon>
        <taxon>Fungi</taxon>
        <taxon>Dikarya</taxon>
        <taxon>Ascomycota</taxon>
        <taxon>Pezizomycotina</taxon>
        <taxon>Dothideomycetes</taxon>
        <taxon>Pleosporomycetidae</taxon>
        <taxon>Gloniales</taxon>
        <taxon>Gloniaceae</taxon>
        <taxon>Glonium</taxon>
    </lineage>
</organism>
<accession>A0A8E2EZF9</accession>
<dbReference type="PANTHER" id="PTHR33365">
    <property type="entry name" value="YALI0B05434P"/>
    <property type="match status" value="1"/>
</dbReference>
<proteinExistence type="inferred from homology"/>
<evidence type="ECO:0000313" key="4">
    <source>
        <dbReference type="EMBL" id="OCL07611.1"/>
    </source>
</evidence>
<dbReference type="EMBL" id="KV749828">
    <property type="protein sequence ID" value="OCL07611.1"/>
    <property type="molecule type" value="Genomic_DNA"/>
</dbReference>
<dbReference type="GO" id="GO:0043386">
    <property type="term" value="P:mycotoxin biosynthetic process"/>
    <property type="evidence" value="ECO:0007669"/>
    <property type="project" value="InterPro"/>
</dbReference>
<keyword evidence="5" id="KW-1185">Reference proteome</keyword>
<name>A0A8E2EZF9_9PEZI</name>
<evidence type="ECO:0000256" key="1">
    <source>
        <dbReference type="ARBA" id="ARBA00004685"/>
    </source>
</evidence>
<dbReference type="Pfam" id="PF11807">
    <property type="entry name" value="UstYa"/>
    <property type="match status" value="1"/>
</dbReference>